<feature type="domain" description="Tetrahydrofolate dehydrogenase/cyclohydrolase NAD(P)-binding" evidence="14">
    <location>
        <begin position="133"/>
        <end position="279"/>
    </location>
</feature>
<dbReference type="Pfam" id="PF00763">
    <property type="entry name" value="THF_DHG_CYH"/>
    <property type="match status" value="1"/>
</dbReference>
<keyword evidence="10 12" id="KW-0486">Methionine biosynthesis</keyword>
<evidence type="ECO:0000256" key="8">
    <source>
        <dbReference type="ARBA" id="ARBA00023002"/>
    </source>
</evidence>
<keyword evidence="16" id="KW-1185">Reference proteome</keyword>
<evidence type="ECO:0000256" key="10">
    <source>
        <dbReference type="ARBA" id="ARBA00023167"/>
    </source>
</evidence>
<dbReference type="FunFam" id="3.40.50.720:FF:000006">
    <property type="entry name" value="Bifunctional protein FolD"/>
    <property type="match status" value="1"/>
</dbReference>
<keyword evidence="11 12" id="KW-0511">Multifunctional enzyme</keyword>
<dbReference type="SUPFAM" id="SSF51735">
    <property type="entry name" value="NAD(P)-binding Rossmann-fold domains"/>
    <property type="match status" value="1"/>
</dbReference>
<comment type="function">
    <text evidence="12">Catalyzes the oxidation of 5,10-methylenetetrahydrofolate to 5,10-methenyltetrahydrofolate and then the hydrolysis of 5,10-methenyltetrahydrofolate to 10-formyltetrahydrofolate.</text>
</comment>
<feature type="binding site" evidence="12">
    <location>
        <begin position="159"/>
        <end position="161"/>
    </location>
    <ligand>
        <name>NADP(+)</name>
        <dbReference type="ChEBI" id="CHEBI:58349"/>
    </ligand>
</feature>
<dbReference type="Gene3D" id="3.40.50.10860">
    <property type="entry name" value="Leucine Dehydrogenase, chain A, domain 1"/>
    <property type="match status" value="1"/>
</dbReference>
<name>A0AAX3BEI6_9SPIR</name>
<dbReference type="EMBL" id="CP073355">
    <property type="protein sequence ID" value="URA10655.1"/>
    <property type="molecule type" value="Genomic_DNA"/>
</dbReference>
<dbReference type="AlphaFoldDB" id="A0AAX3BEI6"/>
<evidence type="ECO:0000256" key="3">
    <source>
        <dbReference type="ARBA" id="ARBA00022563"/>
    </source>
</evidence>
<comment type="catalytic activity">
    <reaction evidence="12">
        <text>(6R)-5,10-methenyltetrahydrofolate + H2O = (6R)-10-formyltetrahydrofolate + H(+)</text>
        <dbReference type="Rhea" id="RHEA:23700"/>
        <dbReference type="ChEBI" id="CHEBI:15377"/>
        <dbReference type="ChEBI" id="CHEBI:15378"/>
        <dbReference type="ChEBI" id="CHEBI:57455"/>
        <dbReference type="ChEBI" id="CHEBI:195366"/>
        <dbReference type="EC" id="3.5.4.9"/>
    </reaction>
</comment>
<evidence type="ECO:0000256" key="2">
    <source>
        <dbReference type="ARBA" id="ARBA00011738"/>
    </source>
</evidence>
<reference evidence="15" key="2">
    <citation type="submission" date="2022-06" db="EMBL/GenBank/DDBJ databases">
        <title>Thermospira aquatica gen. nov., sp. nov.</title>
        <authorList>
            <person name="Ben Ali Gam Z."/>
            <person name="Labat M."/>
        </authorList>
    </citation>
    <scope>NUCLEOTIDE SEQUENCE</scope>
    <source>
        <strain evidence="15">F1F22</strain>
    </source>
</reference>
<dbReference type="GO" id="GO:0004477">
    <property type="term" value="F:methenyltetrahydrofolate cyclohydrolase activity"/>
    <property type="evidence" value="ECO:0007669"/>
    <property type="project" value="UniProtKB-UniRule"/>
</dbReference>
<dbReference type="Proteomes" id="UP001056539">
    <property type="component" value="Chromosome"/>
</dbReference>
<dbReference type="Pfam" id="PF02882">
    <property type="entry name" value="THF_DHG_CYH_C"/>
    <property type="match status" value="1"/>
</dbReference>
<evidence type="ECO:0000256" key="1">
    <source>
        <dbReference type="ARBA" id="ARBA00004777"/>
    </source>
</evidence>
<dbReference type="GO" id="GO:0006164">
    <property type="term" value="P:purine nucleotide biosynthetic process"/>
    <property type="evidence" value="ECO:0007669"/>
    <property type="project" value="UniProtKB-KW"/>
</dbReference>
<dbReference type="GO" id="GO:0035999">
    <property type="term" value="P:tetrahydrofolate interconversion"/>
    <property type="evidence" value="ECO:0007669"/>
    <property type="project" value="UniProtKB-UniRule"/>
</dbReference>
<comment type="pathway">
    <text evidence="1 12">One-carbon metabolism; tetrahydrofolate interconversion.</text>
</comment>
<dbReference type="CDD" id="cd01080">
    <property type="entry name" value="NAD_bind_m-THF_DH_Cyclohyd"/>
    <property type="match status" value="1"/>
</dbReference>
<dbReference type="InterPro" id="IPR036291">
    <property type="entry name" value="NAD(P)-bd_dom_sf"/>
</dbReference>
<reference evidence="15" key="1">
    <citation type="submission" date="2021-04" db="EMBL/GenBank/DDBJ databases">
        <authorList>
            <person name="Postec A."/>
        </authorList>
    </citation>
    <scope>NUCLEOTIDE SEQUENCE</scope>
    <source>
        <strain evidence="15">F1F22</strain>
    </source>
</reference>
<gene>
    <name evidence="12 15" type="primary">folD</name>
    <name evidence="15" type="ORF">KDW03_02285</name>
</gene>
<dbReference type="GO" id="GO:0009086">
    <property type="term" value="P:methionine biosynthetic process"/>
    <property type="evidence" value="ECO:0007669"/>
    <property type="project" value="UniProtKB-KW"/>
</dbReference>
<comment type="caution">
    <text evidence="12">Lacks conserved residue(s) required for the propagation of feature annotation.</text>
</comment>
<comment type="catalytic activity">
    <reaction evidence="12">
        <text>(6R)-5,10-methylene-5,6,7,8-tetrahydrofolate + NADP(+) = (6R)-5,10-methenyltetrahydrofolate + NADPH</text>
        <dbReference type="Rhea" id="RHEA:22812"/>
        <dbReference type="ChEBI" id="CHEBI:15636"/>
        <dbReference type="ChEBI" id="CHEBI:57455"/>
        <dbReference type="ChEBI" id="CHEBI:57783"/>
        <dbReference type="ChEBI" id="CHEBI:58349"/>
        <dbReference type="EC" id="1.5.1.5"/>
    </reaction>
</comment>
<evidence type="ECO:0000256" key="12">
    <source>
        <dbReference type="HAMAP-Rule" id="MF_01576"/>
    </source>
</evidence>
<feature type="domain" description="Tetrahydrofolate dehydrogenase/cyclohydrolase catalytic" evidence="13">
    <location>
        <begin position="3"/>
        <end position="114"/>
    </location>
</feature>
<dbReference type="PANTHER" id="PTHR48099:SF5">
    <property type="entry name" value="C-1-TETRAHYDROFOLATE SYNTHASE, CYTOPLASMIC"/>
    <property type="match status" value="1"/>
</dbReference>
<keyword evidence="9 12" id="KW-0368">Histidine biosynthesis</keyword>
<dbReference type="KEGG" id="taqu:KDW03_02285"/>
<evidence type="ECO:0000259" key="14">
    <source>
        <dbReference type="Pfam" id="PF02882"/>
    </source>
</evidence>
<dbReference type="InterPro" id="IPR000672">
    <property type="entry name" value="THF_DH/CycHdrlase"/>
</dbReference>
<dbReference type="GO" id="GO:0000105">
    <property type="term" value="P:L-histidine biosynthetic process"/>
    <property type="evidence" value="ECO:0007669"/>
    <property type="project" value="UniProtKB-KW"/>
</dbReference>
<evidence type="ECO:0000256" key="5">
    <source>
        <dbReference type="ARBA" id="ARBA00022755"/>
    </source>
</evidence>
<dbReference type="PRINTS" id="PR00085">
    <property type="entry name" value="THFDHDRGNASE"/>
</dbReference>
<keyword evidence="4 12" id="KW-0028">Amino-acid biosynthesis</keyword>
<dbReference type="Gene3D" id="3.40.50.720">
    <property type="entry name" value="NAD(P)-binding Rossmann-like Domain"/>
    <property type="match status" value="1"/>
</dbReference>
<keyword evidence="7 12" id="KW-0521">NADP</keyword>
<evidence type="ECO:0000313" key="16">
    <source>
        <dbReference type="Proteomes" id="UP001056539"/>
    </source>
</evidence>
<dbReference type="NCBIfam" id="NF010783">
    <property type="entry name" value="PRK14186.1"/>
    <property type="match status" value="1"/>
</dbReference>
<comment type="similarity">
    <text evidence="12">Belongs to the tetrahydrofolate dehydrogenase/cyclohydrolase family.</text>
</comment>
<evidence type="ECO:0000256" key="9">
    <source>
        <dbReference type="ARBA" id="ARBA00023102"/>
    </source>
</evidence>
<proteinExistence type="inferred from homology"/>
<keyword evidence="5 12" id="KW-0658">Purine biosynthesis</keyword>
<feature type="binding site" evidence="12">
    <location>
        <position position="225"/>
    </location>
    <ligand>
        <name>NADP(+)</name>
        <dbReference type="ChEBI" id="CHEBI:58349"/>
    </ligand>
</feature>
<dbReference type="HAMAP" id="MF_01576">
    <property type="entry name" value="THF_DHG_CYH"/>
    <property type="match status" value="1"/>
</dbReference>
<dbReference type="InterPro" id="IPR020630">
    <property type="entry name" value="THF_DH/CycHdrlase_cat_dom"/>
</dbReference>
<evidence type="ECO:0000256" key="7">
    <source>
        <dbReference type="ARBA" id="ARBA00022857"/>
    </source>
</evidence>
<evidence type="ECO:0000256" key="6">
    <source>
        <dbReference type="ARBA" id="ARBA00022801"/>
    </source>
</evidence>
<comment type="subunit">
    <text evidence="2 12">Homodimer.</text>
</comment>
<accession>A0AAX3BEI6</accession>
<sequence length="282" mass="30713">MILDGKVVAAARKQELRKLLEEFPKQLHLAVILVGNHPASRSYVSSKEKACHEVGIDSQVISLDENITTEELKEVIRSLNADEKVDGILVQLPLPNHINEQEILQAIDPSKDVDCFHPYNVGRLFLGQPIIQPCTPKGVMEMLSYYNISPAGKHAVVIGRSNIVGKPMAALLLQANATVTICHSRTPNLSEEVKRADIVIAAVGRPKMIGREMIKDGAVVIDVGINRIEDPSNPKGYTIVGDVDFESVSQIASAITPVPGGVGLMTVAELLWNTYTLARCRV</sequence>
<dbReference type="FunFam" id="3.40.50.10860:FF:000005">
    <property type="entry name" value="C-1-tetrahydrofolate synthase, cytoplasmic, putative"/>
    <property type="match status" value="1"/>
</dbReference>
<keyword evidence="8 12" id="KW-0560">Oxidoreductase</keyword>
<dbReference type="EC" id="1.5.1.5" evidence="12"/>
<dbReference type="InterPro" id="IPR020631">
    <property type="entry name" value="THF_DH/CycHdrlase_NAD-bd_dom"/>
</dbReference>
<dbReference type="SUPFAM" id="SSF53223">
    <property type="entry name" value="Aminoacid dehydrogenase-like, N-terminal domain"/>
    <property type="match status" value="1"/>
</dbReference>
<dbReference type="PANTHER" id="PTHR48099">
    <property type="entry name" value="C-1-TETRAHYDROFOLATE SYNTHASE, CYTOPLASMIC-RELATED"/>
    <property type="match status" value="1"/>
</dbReference>
<keyword evidence="3 12" id="KW-0554">One-carbon metabolism</keyword>
<keyword evidence="6 12" id="KW-0378">Hydrolase</keyword>
<organism evidence="15 16">
    <name type="scientific">Thermospira aquatica</name>
    <dbReference type="NCBI Taxonomy" id="2828656"/>
    <lineage>
        <taxon>Bacteria</taxon>
        <taxon>Pseudomonadati</taxon>
        <taxon>Spirochaetota</taxon>
        <taxon>Spirochaetia</taxon>
        <taxon>Brevinematales</taxon>
        <taxon>Thermospiraceae</taxon>
        <taxon>Thermospira</taxon>
    </lineage>
</organism>
<evidence type="ECO:0000313" key="15">
    <source>
        <dbReference type="EMBL" id="URA10655.1"/>
    </source>
</evidence>
<evidence type="ECO:0000256" key="4">
    <source>
        <dbReference type="ARBA" id="ARBA00022605"/>
    </source>
</evidence>
<protein>
    <recommendedName>
        <fullName evidence="12">Bifunctional protein FolD</fullName>
    </recommendedName>
    <domain>
        <recommendedName>
            <fullName evidence="12">Methylenetetrahydrofolate dehydrogenase</fullName>
            <ecNumber evidence="12">1.5.1.5</ecNumber>
        </recommendedName>
    </domain>
    <domain>
        <recommendedName>
            <fullName evidence="12">Methenyltetrahydrofolate cyclohydrolase</fullName>
            <ecNumber evidence="12">3.5.4.9</ecNumber>
        </recommendedName>
    </domain>
</protein>
<dbReference type="InterPro" id="IPR046346">
    <property type="entry name" value="Aminoacid_DH-like_N_sf"/>
</dbReference>
<dbReference type="GO" id="GO:0005829">
    <property type="term" value="C:cytosol"/>
    <property type="evidence" value="ECO:0007669"/>
    <property type="project" value="TreeGrafter"/>
</dbReference>
<dbReference type="RefSeq" id="WP_271435780.1">
    <property type="nucleotide sequence ID" value="NZ_CP073355.1"/>
</dbReference>
<evidence type="ECO:0000256" key="11">
    <source>
        <dbReference type="ARBA" id="ARBA00023268"/>
    </source>
</evidence>
<evidence type="ECO:0000259" key="13">
    <source>
        <dbReference type="Pfam" id="PF00763"/>
    </source>
</evidence>
<dbReference type="GO" id="GO:0004488">
    <property type="term" value="F:methylenetetrahydrofolate dehydrogenase (NADP+) activity"/>
    <property type="evidence" value="ECO:0007669"/>
    <property type="project" value="UniProtKB-UniRule"/>
</dbReference>
<dbReference type="EC" id="3.5.4.9" evidence="12"/>